<protein>
    <recommendedName>
        <fullName evidence="4">Glutamine amidotransferase domain-containing protein</fullName>
    </recommendedName>
</protein>
<keyword evidence="3" id="KW-1185">Reference proteome</keyword>
<evidence type="ECO:0000256" key="1">
    <source>
        <dbReference type="SAM" id="MobiDB-lite"/>
    </source>
</evidence>
<dbReference type="EMBL" id="BAABAT010000015">
    <property type="protein sequence ID" value="GAA4253137.1"/>
    <property type="molecule type" value="Genomic_DNA"/>
</dbReference>
<dbReference type="InterPro" id="IPR044992">
    <property type="entry name" value="ChyE-like"/>
</dbReference>
<evidence type="ECO:0000313" key="2">
    <source>
        <dbReference type="EMBL" id="GAA4253137.1"/>
    </source>
</evidence>
<proteinExistence type="predicted"/>
<accession>A0ABP8DD60</accession>
<dbReference type="PROSITE" id="PS51273">
    <property type="entry name" value="GATASE_TYPE_1"/>
    <property type="match status" value="1"/>
</dbReference>
<comment type="caution">
    <text evidence="2">The sequence shown here is derived from an EMBL/GenBank/DDBJ whole genome shotgun (WGS) entry which is preliminary data.</text>
</comment>
<name>A0ABP8DD60_9ACTN</name>
<evidence type="ECO:0000313" key="3">
    <source>
        <dbReference type="Proteomes" id="UP001500620"/>
    </source>
</evidence>
<organism evidence="2 3">
    <name type="scientific">Dactylosporangium darangshiense</name>
    <dbReference type="NCBI Taxonomy" id="579108"/>
    <lineage>
        <taxon>Bacteria</taxon>
        <taxon>Bacillati</taxon>
        <taxon>Actinomycetota</taxon>
        <taxon>Actinomycetes</taxon>
        <taxon>Micromonosporales</taxon>
        <taxon>Micromonosporaceae</taxon>
        <taxon>Dactylosporangium</taxon>
    </lineage>
</organism>
<dbReference type="Gene3D" id="3.40.50.880">
    <property type="match status" value="1"/>
</dbReference>
<feature type="region of interest" description="Disordered" evidence="1">
    <location>
        <begin position="1"/>
        <end position="21"/>
    </location>
</feature>
<dbReference type="InterPro" id="IPR029062">
    <property type="entry name" value="Class_I_gatase-like"/>
</dbReference>
<evidence type="ECO:0008006" key="4">
    <source>
        <dbReference type="Google" id="ProtNLM"/>
    </source>
</evidence>
<dbReference type="RefSeq" id="WP_345130185.1">
    <property type="nucleotide sequence ID" value="NZ_BAABAT010000015.1"/>
</dbReference>
<dbReference type="PANTHER" id="PTHR42695">
    <property type="entry name" value="GLUTAMINE AMIDOTRANSFERASE YLR126C-RELATED"/>
    <property type="match status" value="1"/>
</dbReference>
<dbReference type="PANTHER" id="PTHR42695:SF5">
    <property type="entry name" value="GLUTAMINE AMIDOTRANSFERASE YLR126C-RELATED"/>
    <property type="match status" value="1"/>
</dbReference>
<dbReference type="SUPFAM" id="SSF52317">
    <property type="entry name" value="Class I glutamine amidotransferase-like"/>
    <property type="match status" value="1"/>
</dbReference>
<reference evidence="3" key="1">
    <citation type="journal article" date="2019" name="Int. J. Syst. Evol. Microbiol.">
        <title>The Global Catalogue of Microorganisms (GCM) 10K type strain sequencing project: providing services to taxonomists for standard genome sequencing and annotation.</title>
        <authorList>
            <consortium name="The Broad Institute Genomics Platform"/>
            <consortium name="The Broad Institute Genome Sequencing Center for Infectious Disease"/>
            <person name="Wu L."/>
            <person name="Ma J."/>
        </authorList>
    </citation>
    <scope>NUCLEOTIDE SEQUENCE [LARGE SCALE GENOMIC DNA]</scope>
    <source>
        <strain evidence="3">JCM 17441</strain>
    </source>
</reference>
<dbReference type="Proteomes" id="UP001500620">
    <property type="component" value="Unassembled WGS sequence"/>
</dbReference>
<sequence>MTARPPLAATIDHRDAEPGGLRRPLHVRQRCRLLFLNMQEQDPIRDMGLTPYRDWIAEVTRLDPDQIQVVHVADGEPLPATIEAHGIIGGGSGHSSYEELPWIRRVKEYLSEAQRLGVPELHICWSHQAKAETASAVCKVGHRGRRFGIEQLTLTPAGRRDPLFHGLPDSFDVFTSHVDAVYDVPASSPLGPVTELAYGEVYRNESLAIGPTARTLQVHPELTSGIAAALARVRRPQLVAEGHLGPSEADYAAFLEELDWADLEIRARMRMLLDNWLRYYVASAMSPAVAASAHR</sequence>
<gene>
    <name evidence="2" type="ORF">GCM10022255_052780</name>
</gene>